<comment type="caution">
    <text evidence="2">The sequence shown here is derived from an EMBL/GenBank/DDBJ whole genome shotgun (WGS) entry which is preliminary data.</text>
</comment>
<sequence>MATIADSAGVAFDVVAPVAEVPSSVHSTTPSYADPMIGQYSDNGNDAGQVQLGDLTAAPTIIPDSVTAKILDVESAQVPSIGSMVDVGSDFSGEESDSDSEEDEFVPRGGGTSPSGEKKKPIANPKTNKIPASGSPINAGGSSSPALPANPPQAQPRSGTTAPSASSAVTTKTKTKKP</sequence>
<dbReference type="AlphaFoldDB" id="A0A1M2VAT6"/>
<name>A0A1M2VAT6_TRAPU</name>
<gene>
    <name evidence="2" type="ORF">TRAPUB_4468</name>
</gene>
<dbReference type="EMBL" id="MNAD01001519">
    <property type="protein sequence ID" value="OJT04674.1"/>
    <property type="molecule type" value="Genomic_DNA"/>
</dbReference>
<dbReference type="Proteomes" id="UP000184267">
    <property type="component" value="Unassembled WGS sequence"/>
</dbReference>
<evidence type="ECO:0000256" key="1">
    <source>
        <dbReference type="SAM" id="MobiDB-lite"/>
    </source>
</evidence>
<keyword evidence="3" id="KW-1185">Reference proteome</keyword>
<evidence type="ECO:0000313" key="3">
    <source>
        <dbReference type="Proteomes" id="UP000184267"/>
    </source>
</evidence>
<proteinExistence type="predicted"/>
<protein>
    <submittedName>
        <fullName evidence="2">Uncharacterized protein</fullName>
    </submittedName>
</protein>
<accession>A0A1M2VAT6</accession>
<feature type="compositionally biased region" description="Low complexity" evidence="1">
    <location>
        <begin position="138"/>
        <end position="147"/>
    </location>
</feature>
<feature type="region of interest" description="Disordered" evidence="1">
    <location>
        <begin position="75"/>
        <end position="178"/>
    </location>
</feature>
<reference evidence="2 3" key="1">
    <citation type="submission" date="2016-10" db="EMBL/GenBank/DDBJ databases">
        <title>Genome sequence of the basidiomycete white-rot fungus Trametes pubescens.</title>
        <authorList>
            <person name="Makela M.R."/>
            <person name="Granchi Z."/>
            <person name="Peng M."/>
            <person name="De Vries R.P."/>
            <person name="Grigoriev I."/>
            <person name="Riley R."/>
            <person name="Hilden K."/>
        </authorList>
    </citation>
    <scope>NUCLEOTIDE SEQUENCE [LARGE SCALE GENOMIC DNA]</scope>
    <source>
        <strain evidence="2 3">FBCC735</strain>
    </source>
</reference>
<organism evidence="2 3">
    <name type="scientific">Trametes pubescens</name>
    <name type="common">White-rot fungus</name>
    <dbReference type="NCBI Taxonomy" id="154538"/>
    <lineage>
        <taxon>Eukaryota</taxon>
        <taxon>Fungi</taxon>
        <taxon>Dikarya</taxon>
        <taxon>Basidiomycota</taxon>
        <taxon>Agaricomycotina</taxon>
        <taxon>Agaricomycetes</taxon>
        <taxon>Polyporales</taxon>
        <taxon>Polyporaceae</taxon>
        <taxon>Trametes</taxon>
    </lineage>
</organism>
<feature type="compositionally biased region" description="Low complexity" evidence="1">
    <location>
        <begin position="160"/>
        <end position="172"/>
    </location>
</feature>
<dbReference type="OrthoDB" id="10614541at2759"/>
<feature type="region of interest" description="Disordered" evidence="1">
    <location>
        <begin position="23"/>
        <end position="49"/>
    </location>
</feature>
<evidence type="ECO:0000313" key="2">
    <source>
        <dbReference type="EMBL" id="OJT04674.1"/>
    </source>
</evidence>
<feature type="compositionally biased region" description="Acidic residues" evidence="1">
    <location>
        <begin position="92"/>
        <end position="104"/>
    </location>
</feature>